<dbReference type="EMBL" id="UXSR01005587">
    <property type="protein sequence ID" value="VDD82872.1"/>
    <property type="molecule type" value="Genomic_DNA"/>
</dbReference>
<dbReference type="AlphaFoldDB" id="A0A3P6H5S4"/>
<dbReference type="Proteomes" id="UP000267029">
    <property type="component" value="Unassembled WGS sequence"/>
</dbReference>
<sequence>MHLQWTLLRLLRLQLVWLWRRLLWWQWWWMLWFQRRLWMELRWFWRSLLLIALSSVTLTYQYSLLAYSVFLSFHEILRANQLMQITYGESRAFDSERRRFVTMFPQPTMIN</sequence>
<proteinExistence type="predicted"/>
<reference evidence="2 3" key="1">
    <citation type="submission" date="2018-10" db="EMBL/GenBank/DDBJ databases">
        <authorList>
            <consortium name="Pathogen Informatics"/>
        </authorList>
    </citation>
    <scope>NUCLEOTIDE SEQUENCE [LARGE SCALE GENOMIC DNA]</scope>
</reference>
<accession>A0A3P6H5S4</accession>
<evidence type="ECO:0000313" key="2">
    <source>
        <dbReference type="EMBL" id="VDD82872.1"/>
    </source>
</evidence>
<evidence type="ECO:0000313" key="3">
    <source>
        <dbReference type="Proteomes" id="UP000267029"/>
    </source>
</evidence>
<keyword evidence="1" id="KW-0472">Membrane</keyword>
<organism evidence="2 3">
    <name type="scientific">Mesocestoides corti</name>
    <name type="common">Flatworm</name>
    <dbReference type="NCBI Taxonomy" id="53468"/>
    <lineage>
        <taxon>Eukaryota</taxon>
        <taxon>Metazoa</taxon>
        <taxon>Spiralia</taxon>
        <taxon>Lophotrochozoa</taxon>
        <taxon>Platyhelminthes</taxon>
        <taxon>Cestoda</taxon>
        <taxon>Eucestoda</taxon>
        <taxon>Cyclophyllidea</taxon>
        <taxon>Mesocestoididae</taxon>
        <taxon>Mesocestoides</taxon>
    </lineage>
</organism>
<evidence type="ECO:0000256" key="1">
    <source>
        <dbReference type="SAM" id="Phobius"/>
    </source>
</evidence>
<keyword evidence="1" id="KW-1133">Transmembrane helix</keyword>
<protein>
    <submittedName>
        <fullName evidence="2">Uncharacterized protein</fullName>
    </submittedName>
</protein>
<name>A0A3P6H5S4_MESCO</name>
<keyword evidence="1" id="KW-0812">Transmembrane</keyword>
<keyword evidence="3" id="KW-1185">Reference proteome</keyword>
<gene>
    <name evidence="2" type="ORF">MCOS_LOCUS8875</name>
</gene>
<feature type="transmembrane region" description="Helical" evidence="1">
    <location>
        <begin position="48"/>
        <end position="73"/>
    </location>
</feature>